<name>A0A1A8ZQQ7_PLAOA</name>
<gene>
    <name evidence="1" type="ORF">POVWA1_013810</name>
    <name evidence="2" type="ORF">POVWA2_051380</name>
</gene>
<protein>
    <submittedName>
        <fullName evidence="2">Uncharacterized protein</fullName>
    </submittedName>
</protein>
<organism evidence="2 3">
    <name type="scientific">Plasmodium ovale wallikeri</name>
    <dbReference type="NCBI Taxonomy" id="864142"/>
    <lineage>
        <taxon>Eukaryota</taxon>
        <taxon>Sar</taxon>
        <taxon>Alveolata</taxon>
        <taxon>Apicomplexa</taxon>
        <taxon>Aconoidasida</taxon>
        <taxon>Haemosporida</taxon>
        <taxon>Plasmodiidae</taxon>
        <taxon>Plasmodium</taxon>
        <taxon>Plasmodium (Plasmodium)</taxon>
    </lineage>
</organism>
<keyword evidence="4" id="KW-1185">Reference proteome</keyword>
<accession>A0A1A8ZQQ7</accession>
<evidence type="ECO:0000313" key="3">
    <source>
        <dbReference type="Proteomes" id="UP000078550"/>
    </source>
</evidence>
<reference evidence="2" key="1">
    <citation type="submission" date="2016-05" db="EMBL/GenBank/DDBJ databases">
        <authorList>
            <person name="Lavstsen T."/>
            <person name="Jespersen J.S."/>
        </authorList>
    </citation>
    <scope>NUCLEOTIDE SEQUENCE [LARGE SCALE GENOMIC DNA]</scope>
</reference>
<dbReference type="EMBL" id="FLRD01000043">
    <property type="protein sequence ID" value="SBT32790.1"/>
    <property type="molecule type" value="Genomic_DNA"/>
</dbReference>
<dbReference type="Proteomes" id="UP000078550">
    <property type="component" value="Unassembled WGS sequence"/>
</dbReference>
<sequence length="87" mass="9866">MPLLDNLHDYLVWTPCDENVGHDMRALKAEVNHFPLPFSGIIGEWRLHDKRLLPKSRGGSKVNTHLHCHGAEMIGFTSSPLKLPSRE</sequence>
<dbReference type="EMBL" id="FLRE01000182">
    <property type="protein sequence ID" value="SBT46162.1"/>
    <property type="molecule type" value="Genomic_DNA"/>
</dbReference>
<proteinExistence type="predicted"/>
<evidence type="ECO:0000313" key="2">
    <source>
        <dbReference type="EMBL" id="SBT46162.1"/>
    </source>
</evidence>
<dbReference type="AlphaFoldDB" id="A0A1A8ZQQ7"/>
<evidence type="ECO:0000313" key="1">
    <source>
        <dbReference type="EMBL" id="SBT32790.1"/>
    </source>
</evidence>
<reference evidence="3 4" key="2">
    <citation type="submission" date="2016-05" db="EMBL/GenBank/DDBJ databases">
        <authorList>
            <person name="Naeem Raeece"/>
        </authorList>
    </citation>
    <scope>NUCLEOTIDE SEQUENCE [LARGE SCALE GENOMIC DNA]</scope>
</reference>
<dbReference type="Proteomes" id="UP000078555">
    <property type="component" value="Unassembled WGS sequence"/>
</dbReference>
<evidence type="ECO:0000313" key="4">
    <source>
        <dbReference type="Proteomes" id="UP000078555"/>
    </source>
</evidence>